<dbReference type="EMBL" id="GBXM01032146">
    <property type="protein sequence ID" value="JAH76431.1"/>
    <property type="molecule type" value="Transcribed_RNA"/>
</dbReference>
<name>A0A0E9UQD1_ANGAN</name>
<organism evidence="1">
    <name type="scientific">Anguilla anguilla</name>
    <name type="common">European freshwater eel</name>
    <name type="synonym">Muraena anguilla</name>
    <dbReference type="NCBI Taxonomy" id="7936"/>
    <lineage>
        <taxon>Eukaryota</taxon>
        <taxon>Metazoa</taxon>
        <taxon>Chordata</taxon>
        <taxon>Craniata</taxon>
        <taxon>Vertebrata</taxon>
        <taxon>Euteleostomi</taxon>
        <taxon>Actinopterygii</taxon>
        <taxon>Neopterygii</taxon>
        <taxon>Teleostei</taxon>
        <taxon>Anguilliformes</taxon>
        <taxon>Anguillidae</taxon>
        <taxon>Anguilla</taxon>
    </lineage>
</organism>
<reference evidence="1" key="1">
    <citation type="submission" date="2014-11" db="EMBL/GenBank/DDBJ databases">
        <authorList>
            <person name="Amaro Gonzalez C."/>
        </authorList>
    </citation>
    <scope>NUCLEOTIDE SEQUENCE</scope>
</reference>
<dbReference type="AlphaFoldDB" id="A0A0E9UQD1"/>
<protein>
    <submittedName>
        <fullName evidence="1">Uncharacterized protein</fullName>
    </submittedName>
</protein>
<proteinExistence type="predicted"/>
<dbReference type="EMBL" id="GBXM01040508">
    <property type="protein sequence ID" value="JAH68069.1"/>
    <property type="molecule type" value="Transcribed_RNA"/>
</dbReference>
<evidence type="ECO:0000313" key="1">
    <source>
        <dbReference type="EMBL" id="JAH68069.1"/>
    </source>
</evidence>
<reference evidence="1" key="2">
    <citation type="journal article" date="2015" name="Fish Shellfish Immunol.">
        <title>Early steps in the European eel (Anguilla anguilla)-Vibrio vulnificus interaction in the gills: Role of the RtxA13 toxin.</title>
        <authorList>
            <person name="Callol A."/>
            <person name="Pajuelo D."/>
            <person name="Ebbesson L."/>
            <person name="Teles M."/>
            <person name="MacKenzie S."/>
            <person name="Amaro C."/>
        </authorList>
    </citation>
    <scope>NUCLEOTIDE SEQUENCE</scope>
</reference>
<accession>A0A0E9UQD1</accession>
<sequence length="51" mass="6050">MLEIRVHCVLNPNTTLLCHSTDIISSFILITNICKLILENMQQIRLFNRWH</sequence>